<sequence length="177" mass="20242">MKNIEIKARVDDIDEVEKRAKELSDTPLEVIKQHDIFFNLPSVQSASGGRLKLRQFQDNSGELIYYERPNVEGPKMCNYSKIDLDQQRKEELKELLIKSNGILGNVKKTRHLYMVGNTRIHIDRVFELGNFMELEVAISDTDDPVEGEKIAKNLMKDLGIPETSLLSGAYMDMIIKS</sequence>
<accession>A0ACC2PEL4</accession>
<gene>
    <name evidence="1" type="ORF">QAD02_015992</name>
</gene>
<reference evidence="1" key="1">
    <citation type="submission" date="2023-04" db="EMBL/GenBank/DDBJ databases">
        <title>A chromosome-level genome assembly of the parasitoid wasp Eretmocerus hayati.</title>
        <authorList>
            <person name="Zhong Y."/>
            <person name="Liu S."/>
            <person name="Liu Y."/>
        </authorList>
    </citation>
    <scope>NUCLEOTIDE SEQUENCE</scope>
    <source>
        <strain evidence="1">ZJU_SS_LIU_2023</strain>
    </source>
</reference>
<protein>
    <submittedName>
        <fullName evidence="1">Uncharacterized protein</fullName>
    </submittedName>
</protein>
<evidence type="ECO:0000313" key="2">
    <source>
        <dbReference type="Proteomes" id="UP001239111"/>
    </source>
</evidence>
<organism evidence="1 2">
    <name type="scientific">Eretmocerus hayati</name>
    <dbReference type="NCBI Taxonomy" id="131215"/>
    <lineage>
        <taxon>Eukaryota</taxon>
        <taxon>Metazoa</taxon>
        <taxon>Ecdysozoa</taxon>
        <taxon>Arthropoda</taxon>
        <taxon>Hexapoda</taxon>
        <taxon>Insecta</taxon>
        <taxon>Pterygota</taxon>
        <taxon>Neoptera</taxon>
        <taxon>Endopterygota</taxon>
        <taxon>Hymenoptera</taxon>
        <taxon>Apocrita</taxon>
        <taxon>Proctotrupomorpha</taxon>
        <taxon>Chalcidoidea</taxon>
        <taxon>Aphelinidae</taxon>
        <taxon>Aphelininae</taxon>
        <taxon>Eretmocerus</taxon>
    </lineage>
</organism>
<proteinExistence type="predicted"/>
<evidence type="ECO:0000313" key="1">
    <source>
        <dbReference type="EMBL" id="KAJ8680205.1"/>
    </source>
</evidence>
<name>A0ACC2PEL4_9HYME</name>
<keyword evidence="2" id="KW-1185">Reference proteome</keyword>
<dbReference type="Proteomes" id="UP001239111">
    <property type="component" value="Chromosome 2"/>
</dbReference>
<dbReference type="EMBL" id="CM056742">
    <property type="protein sequence ID" value="KAJ8680205.1"/>
    <property type="molecule type" value="Genomic_DNA"/>
</dbReference>
<comment type="caution">
    <text evidence="1">The sequence shown here is derived from an EMBL/GenBank/DDBJ whole genome shotgun (WGS) entry which is preliminary data.</text>
</comment>